<proteinExistence type="predicted"/>
<evidence type="ECO:0008006" key="5">
    <source>
        <dbReference type="Google" id="ProtNLM"/>
    </source>
</evidence>
<dbReference type="Proteomes" id="UP001392437">
    <property type="component" value="Unassembled WGS sequence"/>
</dbReference>
<feature type="region of interest" description="Disordered" evidence="1">
    <location>
        <begin position="64"/>
        <end position="111"/>
    </location>
</feature>
<gene>
    <name evidence="3" type="ORF">PG999_003284</name>
</gene>
<comment type="caution">
    <text evidence="3">The sequence shown here is derived from an EMBL/GenBank/DDBJ whole genome shotgun (WGS) entry which is preliminary data.</text>
</comment>
<organism evidence="3 4">
    <name type="scientific">Apiospora kogelbergensis</name>
    <dbReference type="NCBI Taxonomy" id="1337665"/>
    <lineage>
        <taxon>Eukaryota</taxon>
        <taxon>Fungi</taxon>
        <taxon>Dikarya</taxon>
        <taxon>Ascomycota</taxon>
        <taxon>Pezizomycotina</taxon>
        <taxon>Sordariomycetes</taxon>
        <taxon>Xylariomycetidae</taxon>
        <taxon>Amphisphaeriales</taxon>
        <taxon>Apiosporaceae</taxon>
        <taxon>Apiospora</taxon>
    </lineage>
</organism>
<keyword evidence="2" id="KW-1133">Transmembrane helix</keyword>
<evidence type="ECO:0000256" key="1">
    <source>
        <dbReference type="SAM" id="MobiDB-lite"/>
    </source>
</evidence>
<feature type="transmembrane region" description="Helical" evidence="2">
    <location>
        <begin position="196"/>
        <end position="219"/>
    </location>
</feature>
<name>A0AAW0R371_9PEZI</name>
<keyword evidence="4" id="KW-1185">Reference proteome</keyword>
<feature type="compositionally biased region" description="Polar residues" evidence="1">
    <location>
        <begin position="15"/>
        <end position="30"/>
    </location>
</feature>
<protein>
    <recommendedName>
        <fullName evidence="5">Apple domain-containing protein</fullName>
    </recommendedName>
</protein>
<dbReference type="AlphaFoldDB" id="A0AAW0R371"/>
<keyword evidence="2" id="KW-0812">Transmembrane</keyword>
<feature type="region of interest" description="Disordered" evidence="1">
    <location>
        <begin position="1"/>
        <end position="30"/>
    </location>
</feature>
<feature type="region of interest" description="Disordered" evidence="1">
    <location>
        <begin position="161"/>
        <end position="181"/>
    </location>
</feature>
<evidence type="ECO:0000313" key="4">
    <source>
        <dbReference type="Proteomes" id="UP001392437"/>
    </source>
</evidence>
<feature type="compositionally biased region" description="Polar residues" evidence="1">
    <location>
        <begin position="95"/>
        <end position="107"/>
    </location>
</feature>
<evidence type="ECO:0000256" key="2">
    <source>
        <dbReference type="SAM" id="Phobius"/>
    </source>
</evidence>
<dbReference type="EMBL" id="JAQQWP010000003">
    <property type="protein sequence ID" value="KAK8123366.1"/>
    <property type="molecule type" value="Genomic_DNA"/>
</dbReference>
<evidence type="ECO:0000313" key="3">
    <source>
        <dbReference type="EMBL" id="KAK8123366.1"/>
    </source>
</evidence>
<dbReference type="Gene3D" id="3.50.4.10">
    <property type="entry name" value="Hepatocyte Growth Factor"/>
    <property type="match status" value="1"/>
</dbReference>
<keyword evidence="2" id="KW-0472">Membrane</keyword>
<sequence length="316" mass="33485">MSSRKTNSRSETHSIKGSPTTSTVPGSAITPLTASTAVPCPHSDGALPVCWDCIEAGHPGNRTKAGVASPTVGGHDLTSPLSEKKRKRSKASILSKLSSRASHSTLQVHPPEPGKEVIMADYHHLSQAGMEVLAGPRAVDPTSPSYYKNNNNHSIANKTKRTDVENRDVGSSTDRGHAFSPRPGEGRILGMRKKRFWLSALLIGLLVVVITVGVVVAMLQTGKFAKNTSAQASSSDNVKFRIGCGFSRDGGDLQSITAATFLQCMQECAKRTGCVGVSWINDGDAGSANNYCYTKLSMDGKARNNVFALTAELTTG</sequence>
<accession>A0AAW0R371</accession>
<reference evidence="3 4" key="1">
    <citation type="submission" date="2023-01" db="EMBL/GenBank/DDBJ databases">
        <title>Analysis of 21 Apiospora genomes using comparative genomics revels a genus with tremendous synthesis potential of carbohydrate active enzymes and secondary metabolites.</title>
        <authorList>
            <person name="Sorensen T."/>
        </authorList>
    </citation>
    <scope>NUCLEOTIDE SEQUENCE [LARGE SCALE GENOMIC DNA]</scope>
    <source>
        <strain evidence="3 4">CBS 117206</strain>
    </source>
</reference>